<proteinExistence type="predicted"/>
<comment type="caution">
    <text evidence="2">The sequence shown here is derived from an EMBL/GenBank/DDBJ whole genome shotgun (WGS) entry which is preliminary data.</text>
</comment>
<evidence type="ECO:0000313" key="2">
    <source>
        <dbReference type="EMBL" id="MBC9795831.1"/>
    </source>
</evidence>
<keyword evidence="3" id="KW-1185">Reference proteome</keyword>
<sequence>MKTTTTEYAGNYIYENSQLKLFFIPEGYVEPDDNGEGVVGASEIRREQNYYPFGLEHRGYNGVMSGVKNNLKTYQGQEFTEDLGLNTHEWEYRMSDPAIGRFWQIDPLAEDYVYNSTYAFQENKLGIGIELEGLEVSRHEWLDKNGQNNIRYDAQIKVLNSSNASIDKVIDYANNIAGQIENDFSGTDSDGNKVSTSVSLEFLAEADPENDFFIEFTDQVIKPETGKPTSAEGRTDVIGDAEVNRMQILIPGKSGASYGEPVTEGRLPFTGAHEFGHTVGLKHQVESSTKSPRGLTVGPNNLMRRSNSENRQRGGINGGQLSILQNTVNTPSIVDFKRQIRLSKQRLKNTMNKILNPKL</sequence>
<protein>
    <recommendedName>
        <fullName evidence="4">RHS repeat-associated core domain-containing protein</fullName>
    </recommendedName>
</protein>
<reference evidence="2 3" key="1">
    <citation type="submission" date="2020-09" db="EMBL/GenBank/DDBJ databases">
        <title>Sinomicrobium weinanense sp. nov., a halophilic bacteria isolated from saline-alkali soil.</title>
        <authorList>
            <person name="Wu P."/>
            <person name="Ren H."/>
            <person name="Mei Y."/>
            <person name="Liang Y."/>
            <person name="Chen Z."/>
        </authorList>
    </citation>
    <scope>NUCLEOTIDE SEQUENCE [LARGE SCALE GENOMIC DNA]</scope>
    <source>
        <strain evidence="2 3">FJxs</strain>
    </source>
</reference>
<accession>A0A926JRC5</accession>
<name>A0A926JRC5_9FLAO</name>
<evidence type="ECO:0000313" key="3">
    <source>
        <dbReference type="Proteomes" id="UP000653730"/>
    </source>
</evidence>
<evidence type="ECO:0000256" key="1">
    <source>
        <dbReference type="SAM" id="MobiDB-lite"/>
    </source>
</evidence>
<dbReference type="AlphaFoldDB" id="A0A926JRC5"/>
<gene>
    <name evidence="2" type="ORF">IBL28_07630</name>
</gene>
<dbReference type="RefSeq" id="WP_187964981.1">
    <property type="nucleotide sequence ID" value="NZ_JACVDC010000016.1"/>
</dbReference>
<dbReference type="EMBL" id="JACVDC010000016">
    <property type="protein sequence ID" value="MBC9795831.1"/>
    <property type="molecule type" value="Genomic_DNA"/>
</dbReference>
<evidence type="ECO:0008006" key="4">
    <source>
        <dbReference type="Google" id="ProtNLM"/>
    </source>
</evidence>
<organism evidence="2 3">
    <name type="scientific">Sinomicrobium weinanense</name>
    <dbReference type="NCBI Taxonomy" id="2842200"/>
    <lineage>
        <taxon>Bacteria</taxon>
        <taxon>Pseudomonadati</taxon>
        <taxon>Bacteroidota</taxon>
        <taxon>Flavobacteriia</taxon>
        <taxon>Flavobacteriales</taxon>
        <taxon>Flavobacteriaceae</taxon>
        <taxon>Sinomicrobium</taxon>
    </lineage>
</organism>
<dbReference type="Proteomes" id="UP000653730">
    <property type="component" value="Unassembled WGS sequence"/>
</dbReference>
<feature type="region of interest" description="Disordered" evidence="1">
    <location>
        <begin position="283"/>
        <end position="323"/>
    </location>
</feature>
<dbReference type="Gene3D" id="2.180.10.10">
    <property type="entry name" value="RHS repeat-associated core"/>
    <property type="match status" value="1"/>
</dbReference>
<dbReference type="SUPFAM" id="SSF55486">
    <property type="entry name" value="Metalloproteases ('zincins'), catalytic domain"/>
    <property type="match status" value="1"/>
</dbReference>